<sequence>MLAKKCTQRLWIDPTASERLGKAGVMKHQIHGPITEVLLSKHQDKYECTSKRPCICTKDGATQFCEDYRKLNDVTRKDAYPILHIAETLDALPLQKNACNREQQQLMGILCQFGQDPLSVGKVANIEGRHVSSNIGGTHSDCDALRFL</sequence>
<keyword evidence="2" id="KW-1185">Reference proteome</keyword>
<comment type="caution">
    <text evidence="1">The sequence shown here is derived from an EMBL/GenBank/DDBJ whole genome shotgun (WGS) entry which is preliminary data.</text>
</comment>
<dbReference type="EMBL" id="MU827783">
    <property type="protein sequence ID" value="KAJ7336057.1"/>
    <property type="molecule type" value="Genomic_DNA"/>
</dbReference>
<gene>
    <name evidence="1" type="ORF">OS493_013432</name>
</gene>
<proteinExistence type="predicted"/>
<dbReference type="OrthoDB" id="5990438at2759"/>
<dbReference type="InterPro" id="IPR043502">
    <property type="entry name" value="DNA/RNA_pol_sf"/>
</dbReference>
<dbReference type="SUPFAM" id="SSF56672">
    <property type="entry name" value="DNA/RNA polymerases"/>
    <property type="match status" value="1"/>
</dbReference>
<dbReference type="Gene3D" id="3.30.70.270">
    <property type="match status" value="1"/>
</dbReference>
<reference evidence="1" key="1">
    <citation type="submission" date="2023-01" db="EMBL/GenBank/DDBJ databases">
        <title>Genome assembly of the deep-sea coral Lophelia pertusa.</title>
        <authorList>
            <person name="Herrera S."/>
            <person name="Cordes E."/>
        </authorList>
    </citation>
    <scope>NUCLEOTIDE SEQUENCE</scope>
    <source>
        <strain evidence="1">USNM1676648</strain>
        <tissue evidence="1">Polyp</tissue>
    </source>
</reference>
<dbReference type="Proteomes" id="UP001163046">
    <property type="component" value="Unassembled WGS sequence"/>
</dbReference>
<accession>A0A9W9YH22</accession>
<protein>
    <submittedName>
        <fullName evidence="1">Uncharacterized protein</fullName>
    </submittedName>
</protein>
<evidence type="ECO:0000313" key="1">
    <source>
        <dbReference type="EMBL" id="KAJ7336057.1"/>
    </source>
</evidence>
<name>A0A9W9YH22_9CNID</name>
<dbReference type="AlphaFoldDB" id="A0A9W9YH22"/>
<evidence type="ECO:0000313" key="2">
    <source>
        <dbReference type="Proteomes" id="UP001163046"/>
    </source>
</evidence>
<organism evidence="1 2">
    <name type="scientific">Desmophyllum pertusum</name>
    <dbReference type="NCBI Taxonomy" id="174260"/>
    <lineage>
        <taxon>Eukaryota</taxon>
        <taxon>Metazoa</taxon>
        <taxon>Cnidaria</taxon>
        <taxon>Anthozoa</taxon>
        <taxon>Hexacorallia</taxon>
        <taxon>Scleractinia</taxon>
        <taxon>Caryophylliina</taxon>
        <taxon>Caryophylliidae</taxon>
        <taxon>Desmophyllum</taxon>
    </lineage>
</organism>
<dbReference type="InterPro" id="IPR043128">
    <property type="entry name" value="Rev_trsase/Diguanyl_cyclase"/>
</dbReference>
<dbReference type="Gene3D" id="3.10.10.10">
    <property type="entry name" value="HIV Type 1 Reverse Transcriptase, subunit A, domain 1"/>
    <property type="match status" value="1"/>
</dbReference>